<dbReference type="EMBL" id="KL812313">
    <property type="protein sequence ID" value="KFM83156.1"/>
    <property type="molecule type" value="Genomic_DNA"/>
</dbReference>
<dbReference type="AlphaFoldDB" id="A0A087V0L7"/>
<evidence type="ECO:0000313" key="1">
    <source>
        <dbReference type="EMBL" id="KFM83156.1"/>
    </source>
</evidence>
<sequence>KNASIFLLLGIIAYSNLTDLSMEASNYHQVPV</sequence>
<keyword evidence="2" id="KW-1185">Reference proteome</keyword>
<gene>
    <name evidence="1" type="ORF">X975_00945</name>
</gene>
<reference evidence="1 2" key="1">
    <citation type="submission" date="2013-11" db="EMBL/GenBank/DDBJ databases">
        <title>Genome sequencing of Stegodyphus mimosarum.</title>
        <authorList>
            <person name="Bechsgaard J."/>
        </authorList>
    </citation>
    <scope>NUCLEOTIDE SEQUENCE [LARGE SCALE GENOMIC DNA]</scope>
</reference>
<feature type="non-terminal residue" evidence="1">
    <location>
        <position position="32"/>
    </location>
</feature>
<feature type="non-terminal residue" evidence="1">
    <location>
        <position position="1"/>
    </location>
</feature>
<evidence type="ECO:0000313" key="2">
    <source>
        <dbReference type="Proteomes" id="UP000054359"/>
    </source>
</evidence>
<name>A0A087V0L7_STEMI</name>
<protein>
    <submittedName>
        <fullName evidence="1">Uncharacterized protein</fullName>
    </submittedName>
</protein>
<organism evidence="1 2">
    <name type="scientific">Stegodyphus mimosarum</name>
    <name type="common">African social velvet spider</name>
    <dbReference type="NCBI Taxonomy" id="407821"/>
    <lineage>
        <taxon>Eukaryota</taxon>
        <taxon>Metazoa</taxon>
        <taxon>Ecdysozoa</taxon>
        <taxon>Arthropoda</taxon>
        <taxon>Chelicerata</taxon>
        <taxon>Arachnida</taxon>
        <taxon>Araneae</taxon>
        <taxon>Araneomorphae</taxon>
        <taxon>Entelegynae</taxon>
        <taxon>Eresoidea</taxon>
        <taxon>Eresidae</taxon>
        <taxon>Stegodyphus</taxon>
    </lineage>
</organism>
<dbReference type="Proteomes" id="UP000054359">
    <property type="component" value="Unassembled WGS sequence"/>
</dbReference>
<proteinExistence type="predicted"/>
<accession>A0A087V0L7</accession>